<keyword evidence="2" id="KW-1185">Reference proteome</keyword>
<dbReference type="RefSeq" id="WP_226393448.1">
    <property type="nucleotide sequence ID" value="NZ_JADCKB010000026.1"/>
</dbReference>
<dbReference type="AlphaFoldDB" id="A0A9D5LZH0"/>
<gene>
    <name evidence="1" type="ORF">INF28_10590</name>
</gene>
<protein>
    <submittedName>
        <fullName evidence="1">Uncharacterized protein</fullName>
    </submittedName>
</protein>
<name>A0A9D5LZH0_9FIRM</name>
<dbReference type="Proteomes" id="UP000806542">
    <property type="component" value="Unassembled WGS sequence"/>
</dbReference>
<comment type="caution">
    <text evidence="1">The sequence shown here is derived from an EMBL/GenBank/DDBJ whole genome shotgun (WGS) entry which is preliminary data.</text>
</comment>
<accession>A0A9D5LZH0</accession>
<dbReference type="EMBL" id="JADCKB010000026">
    <property type="protein sequence ID" value="MBE5040906.1"/>
    <property type="molecule type" value="Genomic_DNA"/>
</dbReference>
<evidence type="ECO:0000313" key="1">
    <source>
        <dbReference type="EMBL" id="MBE5040906.1"/>
    </source>
</evidence>
<proteinExistence type="predicted"/>
<sequence length="1051" mass="118367">MKIIVKDMIAFFLYVALLVGMIPTYAANENTVFAISADETYITVLFSNEVTSAEIGGIELYNNYREICNIQSVEVSEQGNTVKIIPENTLDLNMDYRITLKAGFFGLTQNYTEAFRLSVEQESFNPYLASLLYGVAQNTDVGAIGMFNANTSDASKWGIIGNSVANLDSYSLSFNLDFYYVDQYTNDGISYSDPGWTNPYFSITYLSDNVHHGWGVDGTALTRISTKTGYGAYDGVIKSGAFHVMDSNNKATLSTFWPYHMRINPSKEYPITDNTNEINPNEQSSSKMRITIRKVKGDAVLYLNDEYMDRFSLSGKNLPDGCIPILYSAFNRPISVCSNLRVIKYEKLDCFEITPVEFSAQQSYISLGFDRDISDIKNFDNVVLLEDDKEVPSNISIDGKWLNISKKNGKLLKEHKYTVKISAYFGNATIYTIYDFEKEFELQDIYIKPENISAQSIKKIKIDFDNPLFGTTDFSKISLWENEKKLNVAASISGKSLILTTETVLKRGVTYIVKIEKSFGTETAYTNEEFNLPLILTPEPETILELNSVYADLYGIYLDFNNDITEVDEFSYISLMEEGKEIDCVFHVNGTILEIMPKNNELRPNSFYTVNIASGFGTYNIFTTTEYIRKIKISIVQDEIHVPSANSATINYRNGRLLLYNSSTKLTNGDAFKNDVIANESYYTVSFNIKFYPMRETLDGVLVDSGDYTNNGSNARIMFINNKEGWNISDKNRSLYRFTGGIKDQKVASDLFDIPLDTAEYARVTGSSTRLLSSEADVANGVTKITVRRMGDKIQLYVEDVLVDAYHLSAEANILGDFAISCAATKVDAIGLTNLIITKCEATQSITPDEAYDNVGVKDSIVFNMGTVVLNSEPLDIVKVQDMTTGKEENNLNLSFNADRTKLQITNENQWMYTHKYKVLIQTNQIMTEDRDWIHYQNNPYEYVFNIENSPTYVTGSTSLDAEEFKTAVQIPVSVFVNSIDIKSGYVLACTYNEYMGMLGYTIKKFDVKENGSTDVDLNIDSKIGAEYLKVFLIDDPYSVNPLCEGIKIVP</sequence>
<organism evidence="1 2">
    <name type="scientific">Ructibacterium gallinarum</name>
    <dbReference type="NCBI Taxonomy" id="2779355"/>
    <lineage>
        <taxon>Bacteria</taxon>
        <taxon>Bacillati</taxon>
        <taxon>Bacillota</taxon>
        <taxon>Clostridia</taxon>
        <taxon>Eubacteriales</taxon>
        <taxon>Oscillospiraceae</taxon>
        <taxon>Ructibacterium</taxon>
    </lineage>
</organism>
<evidence type="ECO:0000313" key="2">
    <source>
        <dbReference type="Proteomes" id="UP000806542"/>
    </source>
</evidence>
<reference evidence="1" key="1">
    <citation type="submission" date="2020-10" db="EMBL/GenBank/DDBJ databases">
        <title>ChiBAC.</title>
        <authorList>
            <person name="Zenner C."/>
            <person name="Hitch T.C.A."/>
            <person name="Clavel T."/>
        </authorList>
    </citation>
    <scope>NUCLEOTIDE SEQUENCE</scope>
    <source>
        <strain evidence="1">DSM 107454</strain>
    </source>
</reference>